<dbReference type="OrthoDB" id="2129491at2759"/>
<organism evidence="1 2">
    <name type="scientific">Arabis nemorensis</name>
    <dbReference type="NCBI Taxonomy" id="586526"/>
    <lineage>
        <taxon>Eukaryota</taxon>
        <taxon>Viridiplantae</taxon>
        <taxon>Streptophyta</taxon>
        <taxon>Embryophyta</taxon>
        <taxon>Tracheophyta</taxon>
        <taxon>Spermatophyta</taxon>
        <taxon>Magnoliopsida</taxon>
        <taxon>eudicotyledons</taxon>
        <taxon>Gunneridae</taxon>
        <taxon>Pentapetalae</taxon>
        <taxon>rosids</taxon>
        <taxon>malvids</taxon>
        <taxon>Brassicales</taxon>
        <taxon>Brassicaceae</taxon>
        <taxon>Arabideae</taxon>
        <taxon>Arabis</taxon>
    </lineage>
</organism>
<protein>
    <submittedName>
        <fullName evidence="1">Uncharacterized protein</fullName>
    </submittedName>
</protein>
<evidence type="ECO:0000313" key="1">
    <source>
        <dbReference type="EMBL" id="VVB08662.1"/>
    </source>
</evidence>
<dbReference type="EMBL" id="CABITT030000006">
    <property type="protein sequence ID" value="VVB08662.1"/>
    <property type="molecule type" value="Genomic_DNA"/>
</dbReference>
<keyword evidence="2" id="KW-1185">Reference proteome</keyword>
<gene>
    <name evidence="1" type="ORF">ANE_LOCUS19106</name>
</gene>
<proteinExistence type="predicted"/>
<dbReference type="PANTHER" id="PTHR46368">
    <property type="match status" value="1"/>
</dbReference>
<evidence type="ECO:0000313" key="2">
    <source>
        <dbReference type="Proteomes" id="UP000489600"/>
    </source>
</evidence>
<sequence length="81" mass="8819">MGCADIARKISRAIHLAPNAVIAAVASRSFATANGYPESTKIHGSYESILSMFLYPLASTSSRLYAPPRKGNTYFWRNPSP</sequence>
<accession>A0A565C4X7</accession>
<dbReference type="AlphaFoldDB" id="A0A565C4X7"/>
<dbReference type="Proteomes" id="UP000489600">
    <property type="component" value="Unassembled WGS sequence"/>
</dbReference>
<comment type="caution">
    <text evidence="1">The sequence shown here is derived from an EMBL/GenBank/DDBJ whole genome shotgun (WGS) entry which is preliminary data.</text>
</comment>
<dbReference type="PANTHER" id="PTHR46368:SF19">
    <property type="entry name" value="GFO_IDH_MOCA-LIKE OXIDOREDUCTASE N-TERMINAL DOMAIN-CONTAINING PROTEIN"/>
    <property type="match status" value="1"/>
</dbReference>
<reference evidence="1" key="1">
    <citation type="submission" date="2019-07" db="EMBL/GenBank/DDBJ databases">
        <authorList>
            <person name="Dittberner H."/>
        </authorList>
    </citation>
    <scope>NUCLEOTIDE SEQUENCE [LARGE SCALE GENOMIC DNA]</scope>
</reference>
<name>A0A565C4X7_9BRAS</name>